<organism evidence="2 3">
    <name type="scientific">Dialister hominis</name>
    <dbReference type="NCBI Taxonomy" id="2582419"/>
    <lineage>
        <taxon>Bacteria</taxon>
        <taxon>Bacillati</taxon>
        <taxon>Bacillota</taxon>
        <taxon>Negativicutes</taxon>
        <taxon>Veillonellales</taxon>
        <taxon>Veillonellaceae</taxon>
        <taxon>Dialister</taxon>
    </lineage>
</organism>
<accession>A0A8D4UTI9</accession>
<protein>
    <submittedName>
        <fullName evidence="2">Uncharacterized protein</fullName>
    </submittedName>
</protein>
<evidence type="ECO:0000256" key="1">
    <source>
        <dbReference type="SAM" id="MobiDB-lite"/>
    </source>
</evidence>
<feature type="region of interest" description="Disordered" evidence="1">
    <location>
        <begin position="34"/>
        <end position="53"/>
    </location>
</feature>
<dbReference type="Proteomes" id="UP000320585">
    <property type="component" value="Chromosome"/>
</dbReference>
<sequence length="148" mass="15922">MKAAKITIESRLASVKEAEAPGTEKGQTVTIGRGGNVTITGQNPGESAETKTYDCPDQHLEIPSEKAEEILNLLGAFFGEKSGGEDKGEGNCWVVSIEDEDGNVLTVSGEYIPIDENSIPSCSAKLNELGDKIREAVSRPRLWLFNEP</sequence>
<dbReference type="RefSeq" id="WP_022381687.1">
    <property type="nucleotide sequence ID" value="NZ_AP019697.1"/>
</dbReference>
<dbReference type="KEGG" id="dho:Dia5BBH33_03280"/>
<reference evidence="3" key="1">
    <citation type="submission" date="2019-05" db="EMBL/GenBank/DDBJ databases">
        <title>Complete genome sequencing of Dialister sp. strain 5BBH33.</title>
        <authorList>
            <person name="Sakamoto M."/>
            <person name="Murakami T."/>
            <person name="Mori H."/>
        </authorList>
    </citation>
    <scope>NUCLEOTIDE SEQUENCE [LARGE SCALE GENOMIC DNA]</scope>
    <source>
        <strain evidence="3">5BBH33</strain>
    </source>
</reference>
<evidence type="ECO:0000313" key="2">
    <source>
        <dbReference type="EMBL" id="BBK24393.1"/>
    </source>
</evidence>
<dbReference type="EMBL" id="AP019697">
    <property type="protein sequence ID" value="BBK24393.1"/>
    <property type="molecule type" value="Genomic_DNA"/>
</dbReference>
<proteinExistence type="predicted"/>
<keyword evidence="3" id="KW-1185">Reference proteome</keyword>
<dbReference type="AlphaFoldDB" id="A0A8D4UTI9"/>
<gene>
    <name evidence="2" type="ORF">Dia5BBH33_03280</name>
</gene>
<name>A0A8D4UTI9_9FIRM</name>
<dbReference type="GeneID" id="92715554"/>
<evidence type="ECO:0000313" key="3">
    <source>
        <dbReference type="Proteomes" id="UP000320585"/>
    </source>
</evidence>